<dbReference type="InterPro" id="IPR036942">
    <property type="entry name" value="Beta-barrel_TonB_sf"/>
</dbReference>
<evidence type="ECO:0000256" key="5">
    <source>
        <dbReference type="ARBA" id="ARBA00022692"/>
    </source>
</evidence>
<evidence type="ECO:0000256" key="10">
    <source>
        <dbReference type="ARBA" id="ARBA00023136"/>
    </source>
</evidence>
<evidence type="ECO:0000256" key="15">
    <source>
        <dbReference type="SAM" id="SignalP"/>
    </source>
</evidence>
<evidence type="ECO:0000256" key="1">
    <source>
        <dbReference type="ARBA" id="ARBA00004571"/>
    </source>
</evidence>
<dbReference type="SUPFAM" id="SSF56935">
    <property type="entry name" value="Porins"/>
    <property type="match status" value="1"/>
</dbReference>
<feature type="signal peptide" evidence="15">
    <location>
        <begin position="1"/>
        <end position="21"/>
    </location>
</feature>
<dbReference type="PROSITE" id="PS52016">
    <property type="entry name" value="TONB_DEPENDENT_REC_3"/>
    <property type="match status" value="1"/>
</dbReference>
<keyword evidence="18" id="KW-0675">Receptor</keyword>
<evidence type="ECO:0000256" key="12">
    <source>
        <dbReference type="PROSITE-ProRule" id="PRU01360"/>
    </source>
</evidence>
<dbReference type="Pfam" id="PF07715">
    <property type="entry name" value="Plug"/>
    <property type="match status" value="1"/>
</dbReference>
<keyword evidence="19" id="KW-1185">Reference proteome</keyword>
<feature type="chain" id="PRO_5046060712" evidence="15">
    <location>
        <begin position="22"/>
        <end position="871"/>
    </location>
</feature>
<keyword evidence="9 14" id="KW-0798">TonB box</keyword>
<keyword evidence="6 15" id="KW-0732">Signal</keyword>
<keyword evidence="7" id="KW-0408">Iron</keyword>
<evidence type="ECO:0000256" key="13">
    <source>
        <dbReference type="PROSITE-ProRule" id="PRU10144"/>
    </source>
</evidence>
<dbReference type="InterPro" id="IPR010917">
    <property type="entry name" value="TonB_rcpt_CS"/>
</dbReference>
<evidence type="ECO:0000313" key="18">
    <source>
        <dbReference type="EMBL" id="GAA4007232.1"/>
    </source>
</evidence>
<comment type="caution">
    <text evidence="18">The sequence shown here is derived from an EMBL/GenBank/DDBJ whole genome shotgun (WGS) entry which is preliminary data.</text>
</comment>
<keyword evidence="5 12" id="KW-0812">Transmembrane</keyword>
<comment type="subcellular location">
    <subcellularLocation>
        <location evidence="1 12">Cell outer membrane</location>
        <topology evidence="1 12">Multi-pass membrane protein</topology>
    </subcellularLocation>
</comment>
<sequence>MKKLLLLCSTAAAFVPTAAFAQSTGTLETEKEEAIIVTGTRTRSVEGVTIPDTTKAQAVISQELIAKQSPGQTILNTINLVPGVNFTQNDAFGSSGGNIRIRGFDGNRISLTFDGLPLNDTGNYAIFSNQQLDPELIEQVNVNLGVTDVDSPTASAAGGTINYRTILPTRDVSARVTGSLGSFDFRRVFALINTGDINSSGTRAFVSGSVARNDKWKGPGDIYKRQLNARIYQPIGTNGDFVSVSGHLNINRNNFYRNPTLTDLRNVLGSTVVPTTATPEAPLVLGGYDNAQGDLINSIENLANCNRTIPGPGVQNDNGGTGPNGTGANAPAINGSTANNPLNSSSCSNYFNVRVNPSNTGNIRINSRFKLTDALTLTIDPSFQYTLAHGGGSTTLAENSARAKGGLPTSPGVDFNRDGDFLDTIRFFTPNITNTNRFGLTSSLIFDINRENRIRVAYTYDRGRHKQTGEWGFLLPNGDPQNIMSGRDGLPVTDATGFKIQQRDRLSVAALNQIAGQYIGRFFDRALRVEVGVRRPFFSRELQTFCPIEARGSGFAYCTSETNLLYINPTDPVPATGATPYYRPFKADYKFGKLLPNVGFTYNFSDALAGLSVFGSWAKGFSAPRTDNLYRAPIVTLDPEETDAFDLGARFTRRNVQAQLSAWQINYKNRIVSSFNQDLGISLDRNVGRVDSRGIDANFAWQPVKFLSLIGLVSYIDTELKSNVQIGSSTAAALPAGLIFCGAAPTGTATAITCAPTAGKQVTETPKWQFGGRVNLDFNPVELGFQFKRVGSRFATDTNDIKVKGYTTADADLRFALAAIGMKDSFLQLNVTNLFNEYYFGNISTQIRAADNPNFTPAAPRTFIASLNLGF</sequence>
<dbReference type="PROSITE" id="PS01156">
    <property type="entry name" value="TONB_DEPENDENT_REC_2"/>
    <property type="match status" value="1"/>
</dbReference>
<dbReference type="PANTHER" id="PTHR32552:SF89">
    <property type="entry name" value="CATECHOLATE SIDEROPHORE RECEPTOR FIU"/>
    <property type="match status" value="1"/>
</dbReference>
<gene>
    <name evidence="18" type="ORF">GCM10022211_20500</name>
</gene>
<keyword evidence="4" id="KW-0410">Iron transport</keyword>
<evidence type="ECO:0000256" key="14">
    <source>
        <dbReference type="RuleBase" id="RU003357"/>
    </source>
</evidence>
<dbReference type="InterPro" id="IPR000531">
    <property type="entry name" value="Beta-barrel_TonB"/>
</dbReference>
<keyword evidence="3 12" id="KW-1134">Transmembrane beta strand</keyword>
<keyword evidence="11 12" id="KW-0998">Cell outer membrane</keyword>
<dbReference type="PANTHER" id="PTHR32552">
    <property type="entry name" value="FERRICHROME IRON RECEPTOR-RELATED"/>
    <property type="match status" value="1"/>
</dbReference>
<feature type="domain" description="TonB-dependent receptor plug" evidence="17">
    <location>
        <begin position="52"/>
        <end position="158"/>
    </location>
</feature>
<keyword evidence="2 12" id="KW-0813">Transport</keyword>
<dbReference type="EMBL" id="BAAAZD010000002">
    <property type="protein sequence ID" value="GAA4007232.1"/>
    <property type="molecule type" value="Genomic_DNA"/>
</dbReference>
<dbReference type="Proteomes" id="UP001501310">
    <property type="component" value="Unassembled WGS sequence"/>
</dbReference>
<feature type="domain" description="TonB-dependent receptor-like beta-barrel" evidence="16">
    <location>
        <begin position="318"/>
        <end position="834"/>
    </location>
</feature>
<comment type="similarity">
    <text evidence="12 14">Belongs to the TonB-dependent receptor family.</text>
</comment>
<evidence type="ECO:0000256" key="7">
    <source>
        <dbReference type="ARBA" id="ARBA00023004"/>
    </source>
</evidence>
<evidence type="ECO:0000256" key="11">
    <source>
        <dbReference type="ARBA" id="ARBA00023237"/>
    </source>
</evidence>
<accession>A0ABP7S705</accession>
<reference evidence="19" key="1">
    <citation type="journal article" date="2019" name="Int. J. Syst. Evol. Microbiol.">
        <title>The Global Catalogue of Microorganisms (GCM) 10K type strain sequencing project: providing services to taxonomists for standard genome sequencing and annotation.</title>
        <authorList>
            <consortium name="The Broad Institute Genomics Platform"/>
            <consortium name="The Broad Institute Genome Sequencing Center for Infectious Disease"/>
            <person name="Wu L."/>
            <person name="Ma J."/>
        </authorList>
    </citation>
    <scope>NUCLEOTIDE SEQUENCE [LARGE SCALE GENOMIC DNA]</scope>
    <source>
        <strain evidence="19">JCM 16603</strain>
    </source>
</reference>
<evidence type="ECO:0000313" key="19">
    <source>
        <dbReference type="Proteomes" id="UP001501310"/>
    </source>
</evidence>
<evidence type="ECO:0000256" key="8">
    <source>
        <dbReference type="ARBA" id="ARBA00023065"/>
    </source>
</evidence>
<dbReference type="Gene3D" id="2.40.170.20">
    <property type="entry name" value="TonB-dependent receptor, beta-barrel domain"/>
    <property type="match status" value="1"/>
</dbReference>
<keyword evidence="8" id="KW-0406">Ion transport</keyword>
<dbReference type="InterPro" id="IPR012910">
    <property type="entry name" value="Plug_dom"/>
</dbReference>
<evidence type="ECO:0000256" key="6">
    <source>
        <dbReference type="ARBA" id="ARBA00022729"/>
    </source>
</evidence>
<protein>
    <submittedName>
        <fullName evidence="18">TonB-dependent receptor</fullName>
    </submittedName>
</protein>
<evidence type="ECO:0000256" key="9">
    <source>
        <dbReference type="ARBA" id="ARBA00023077"/>
    </source>
</evidence>
<dbReference type="RefSeq" id="WP_344710171.1">
    <property type="nucleotide sequence ID" value="NZ_BAAAZD010000002.1"/>
</dbReference>
<dbReference type="InterPro" id="IPR039426">
    <property type="entry name" value="TonB-dep_rcpt-like"/>
</dbReference>
<evidence type="ECO:0000256" key="2">
    <source>
        <dbReference type="ARBA" id="ARBA00022448"/>
    </source>
</evidence>
<evidence type="ECO:0000259" key="16">
    <source>
        <dbReference type="Pfam" id="PF00593"/>
    </source>
</evidence>
<keyword evidence="10 12" id="KW-0472">Membrane</keyword>
<evidence type="ECO:0000256" key="3">
    <source>
        <dbReference type="ARBA" id="ARBA00022452"/>
    </source>
</evidence>
<dbReference type="InterPro" id="IPR037066">
    <property type="entry name" value="Plug_dom_sf"/>
</dbReference>
<dbReference type="Pfam" id="PF00593">
    <property type="entry name" value="TonB_dep_Rec_b-barrel"/>
    <property type="match status" value="1"/>
</dbReference>
<evidence type="ECO:0000256" key="4">
    <source>
        <dbReference type="ARBA" id="ARBA00022496"/>
    </source>
</evidence>
<feature type="short sequence motif" description="TonB C-terminal box" evidence="13">
    <location>
        <begin position="854"/>
        <end position="871"/>
    </location>
</feature>
<organism evidence="18 19">
    <name type="scientific">Sphingomonas humi</name>
    <dbReference type="NCBI Taxonomy" id="335630"/>
    <lineage>
        <taxon>Bacteria</taxon>
        <taxon>Pseudomonadati</taxon>
        <taxon>Pseudomonadota</taxon>
        <taxon>Alphaproteobacteria</taxon>
        <taxon>Sphingomonadales</taxon>
        <taxon>Sphingomonadaceae</taxon>
        <taxon>Sphingomonas</taxon>
    </lineage>
</organism>
<proteinExistence type="inferred from homology"/>
<evidence type="ECO:0000259" key="17">
    <source>
        <dbReference type="Pfam" id="PF07715"/>
    </source>
</evidence>
<name>A0ABP7S705_9SPHN</name>
<dbReference type="Gene3D" id="2.170.130.10">
    <property type="entry name" value="TonB-dependent receptor, plug domain"/>
    <property type="match status" value="1"/>
</dbReference>